<feature type="chain" id="PRO_5046291052" description="Transglycosylase SLT domain-containing protein" evidence="1">
    <location>
        <begin position="20"/>
        <end position="455"/>
    </location>
</feature>
<accession>A0ABZ1CE98</accession>
<evidence type="ECO:0000313" key="2">
    <source>
        <dbReference type="EMBL" id="WRQ89946.1"/>
    </source>
</evidence>
<name>A0ABZ1CE98_9BACT</name>
<keyword evidence="3" id="KW-1185">Reference proteome</keyword>
<dbReference type="Proteomes" id="UP000738431">
    <property type="component" value="Chromosome"/>
</dbReference>
<evidence type="ECO:0000256" key="1">
    <source>
        <dbReference type="SAM" id="SignalP"/>
    </source>
</evidence>
<sequence length="455" mass="49195">MPHPTHLLPILLASAVALTAEVSPHPTQPGRLVDTRGDLAVEYSPGQEAWVEMGFVRLQALIDARANAPALPTPAPDPTLLGSVANVHAQRDSLLAATASSIGLAAPSDLQARTFDTFLGYYDLLTELTLASATRLPAMLEPRRVGIWQFDDLKQRLIDGAKIPGMYYDPATDRGGYDFAGNLNDPELNARIATIKAAIRQQEVKHAFHQDADGVSAAFSLTPPADLDTAPTPSEADTAAKPAPEPLIVPVVYRGAFDLPPDPAAFKSLGFLSPDAVATVLERASAYRDPRTVFVILHETIELGLFENIIRSPDRRWLCDGTANVIAWRIMRDAFGVDFANQGYDLDAQLRRYAPLQQQIDLVKWSATENQTTGDQDTALNKAHYAFATRAIFLLTAAHGEDALATLWGDVAAVGLEKASAKSFATALRKRYRANLKKLIRAAETDPIPPAPPSA</sequence>
<dbReference type="RefSeq" id="WP_221032129.1">
    <property type="nucleotide sequence ID" value="NZ_CP139781.1"/>
</dbReference>
<gene>
    <name evidence="2" type="ORF">K1X11_011055</name>
</gene>
<proteinExistence type="predicted"/>
<protein>
    <recommendedName>
        <fullName evidence="4">Transglycosylase SLT domain-containing protein</fullName>
    </recommendedName>
</protein>
<feature type="signal peptide" evidence="1">
    <location>
        <begin position="1"/>
        <end position="19"/>
    </location>
</feature>
<evidence type="ECO:0000313" key="3">
    <source>
        <dbReference type="Proteomes" id="UP000738431"/>
    </source>
</evidence>
<evidence type="ECO:0008006" key="4">
    <source>
        <dbReference type="Google" id="ProtNLM"/>
    </source>
</evidence>
<keyword evidence="1" id="KW-0732">Signal</keyword>
<reference evidence="2 3" key="1">
    <citation type="submission" date="2023-12" db="EMBL/GenBank/DDBJ databases">
        <title>Description of an unclassified Opitutus bacterium of Verrucomicrobiota.</title>
        <authorList>
            <person name="Zhang D.-F."/>
        </authorList>
    </citation>
    <scope>NUCLEOTIDE SEQUENCE [LARGE SCALE GENOMIC DNA]</scope>
    <source>
        <strain evidence="2 3">WL0086</strain>
    </source>
</reference>
<dbReference type="EMBL" id="CP139781">
    <property type="protein sequence ID" value="WRQ89946.1"/>
    <property type="molecule type" value="Genomic_DNA"/>
</dbReference>
<organism evidence="2 3">
    <name type="scientific">Actomonas aquatica</name>
    <dbReference type="NCBI Taxonomy" id="2866162"/>
    <lineage>
        <taxon>Bacteria</taxon>
        <taxon>Pseudomonadati</taxon>
        <taxon>Verrucomicrobiota</taxon>
        <taxon>Opitutia</taxon>
        <taxon>Opitutales</taxon>
        <taxon>Opitutaceae</taxon>
        <taxon>Actomonas</taxon>
    </lineage>
</organism>